<dbReference type="Pfam" id="PF02820">
    <property type="entry name" value="MBT"/>
    <property type="match status" value="2"/>
</dbReference>
<dbReference type="PANTHER" id="PTHR12247:SF131">
    <property type="entry name" value="LD05287P"/>
    <property type="match status" value="1"/>
</dbReference>
<sequence length="335" mass="38600">MPNDKGNVKIHFDGHTNRYDYWCPINHPNLGPPGTCRDNDIDLHPPSNLDGAGWEGPGPFHWPGYLAQKRRKAVSPGFFPSSHKFRRRFPGVGNWDDVKLGCHLSEFGPLFGDEIDNEDENLQLPKEEDHYSVLYHLPLVEKKAPSSFICDGKGGRDGCVKKEKHQTYWTDDDYFNLCVDCMQYYRIQKGMMLEAIDIKTTGYLCVASIKDFDHEGNVRIHFDGWTERYDYWCPRNHVNLAPPGEGTKKDIYLHPPSSRDGAEWNGPGEFNWEEYLKQKGRIPVSPGFFSCEHAFWDKLPTTQWGKVKEDCMSLEEYKMHCQENAMRGLSIKGAY</sequence>
<dbReference type="SUPFAM" id="SSF63748">
    <property type="entry name" value="Tudor/PWWP/MBT"/>
    <property type="match status" value="2"/>
</dbReference>
<accession>A0A7S4P728</accession>
<name>A0A7S4P728_9EUKA</name>
<dbReference type="PROSITE" id="PS51079">
    <property type="entry name" value="MBT"/>
    <property type="match status" value="2"/>
</dbReference>
<dbReference type="InterPro" id="IPR050548">
    <property type="entry name" value="PcG_chromatin_remod_factors"/>
</dbReference>
<dbReference type="Gene3D" id="2.30.30.140">
    <property type="match status" value="2"/>
</dbReference>
<dbReference type="EMBL" id="HBKR01030366">
    <property type="protein sequence ID" value="CAE2325626.1"/>
    <property type="molecule type" value="Transcribed_RNA"/>
</dbReference>
<protein>
    <submittedName>
        <fullName evidence="2">Uncharacterized protein</fullName>
    </submittedName>
</protein>
<dbReference type="GO" id="GO:0042393">
    <property type="term" value="F:histone binding"/>
    <property type="evidence" value="ECO:0007669"/>
    <property type="project" value="TreeGrafter"/>
</dbReference>
<gene>
    <name evidence="2" type="ORF">NAES01612_LOCUS19902</name>
</gene>
<evidence type="ECO:0000313" key="2">
    <source>
        <dbReference type="EMBL" id="CAE2325626.1"/>
    </source>
</evidence>
<dbReference type="AlphaFoldDB" id="A0A7S4P728"/>
<organism evidence="2">
    <name type="scientific">Paramoeba aestuarina</name>
    <dbReference type="NCBI Taxonomy" id="180227"/>
    <lineage>
        <taxon>Eukaryota</taxon>
        <taxon>Amoebozoa</taxon>
        <taxon>Discosea</taxon>
        <taxon>Flabellinia</taxon>
        <taxon>Dactylopodida</taxon>
        <taxon>Paramoebidae</taxon>
        <taxon>Paramoeba</taxon>
    </lineage>
</organism>
<dbReference type="GO" id="GO:0003682">
    <property type="term" value="F:chromatin binding"/>
    <property type="evidence" value="ECO:0007669"/>
    <property type="project" value="TreeGrafter"/>
</dbReference>
<dbReference type="GO" id="GO:0005634">
    <property type="term" value="C:nucleus"/>
    <property type="evidence" value="ECO:0007669"/>
    <property type="project" value="InterPro"/>
</dbReference>
<dbReference type="GO" id="GO:0045892">
    <property type="term" value="P:negative regulation of DNA-templated transcription"/>
    <property type="evidence" value="ECO:0007669"/>
    <property type="project" value="TreeGrafter"/>
</dbReference>
<dbReference type="InterPro" id="IPR004092">
    <property type="entry name" value="Mbt"/>
</dbReference>
<evidence type="ECO:0000256" key="1">
    <source>
        <dbReference type="ARBA" id="ARBA00022737"/>
    </source>
</evidence>
<proteinExistence type="predicted"/>
<reference evidence="2" key="1">
    <citation type="submission" date="2021-01" db="EMBL/GenBank/DDBJ databases">
        <authorList>
            <person name="Corre E."/>
            <person name="Pelletier E."/>
            <person name="Niang G."/>
            <person name="Scheremetjew M."/>
            <person name="Finn R."/>
            <person name="Kale V."/>
            <person name="Holt S."/>
            <person name="Cochrane G."/>
            <person name="Meng A."/>
            <person name="Brown T."/>
            <person name="Cohen L."/>
        </authorList>
    </citation>
    <scope>NUCLEOTIDE SEQUENCE</scope>
    <source>
        <strain evidence="2">SoJaBio B1-5/56/2</strain>
    </source>
</reference>
<dbReference type="SMART" id="SM00561">
    <property type="entry name" value="MBT"/>
    <property type="match status" value="1"/>
</dbReference>
<keyword evidence="1" id="KW-0677">Repeat</keyword>
<dbReference type="PANTHER" id="PTHR12247">
    <property type="entry name" value="POLYCOMB GROUP PROTEIN"/>
    <property type="match status" value="1"/>
</dbReference>